<gene>
    <name evidence="2" type="ORF">A2678_00625</name>
</gene>
<proteinExistence type="predicted"/>
<protein>
    <submittedName>
        <fullName evidence="2">Uncharacterized protein</fullName>
    </submittedName>
</protein>
<dbReference type="Proteomes" id="UP000178815">
    <property type="component" value="Unassembled WGS sequence"/>
</dbReference>
<organism evidence="2 3">
    <name type="scientific">Candidatus Kaiserbacteria bacterium RIFCSPHIGHO2_01_FULL_53_31</name>
    <dbReference type="NCBI Taxonomy" id="1798481"/>
    <lineage>
        <taxon>Bacteria</taxon>
        <taxon>Candidatus Kaiseribacteriota</taxon>
    </lineage>
</organism>
<dbReference type="EMBL" id="MFKU01000002">
    <property type="protein sequence ID" value="OGG49250.1"/>
    <property type="molecule type" value="Genomic_DNA"/>
</dbReference>
<keyword evidence="1" id="KW-0812">Transmembrane</keyword>
<dbReference type="AlphaFoldDB" id="A0A1F6CJT5"/>
<name>A0A1F6CJT5_9BACT</name>
<evidence type="ECO:0000256" key="1">
    <source>
        <dbReference type="SAM" id="Phobius"/>
    </source>
</evidence>
<reference evidence="2 3" key="1">
    <citation type="journal article" date="2016" name="Nat. Commun.">
        <title>Thousands of microbial genomes shed light on interconnected biogeochemical processes in an aquifer system.</title>
        <authorList>
            <person name="Anantharaman K."/>
            <person name="Brown C.T."/>
            <person name="Hug L.A."/>
            <person name="Sharon I."/>
            <person name="Castelle C.J."/>
            <person name="Probst A.J."/>
            <person name="Thomas B.C."/>
            <person name="Singh A."/>
            <person name="Wilkins M.J."/>
            <person name="Karaoz U."/>
            <person name="Brodie E.L."/>
            <person name="Williams K.H."/>
            <person name="Hubbard S.S."/>
            <person name="Banfield J.F."/>
        </authorList>
    </citation>
    <scope>NUCLEOTIDE SEQUENCE [LARGE SCALE GENOMIC DNA]</scope>
</reference>
<sequence>MTSTTRNLASGVVIVLLLVIALGIVFYLDGYRTANNVPTPVATSSAPSNPKSENGLIALGLGESGKVGAVTITPREVVEDSRCPSDVQCIWAGRVRVRASIMSGLGTTDQIFFLGESVTTDTEAVTLVDVKPTKVSATPIKSSDYRFIFKVVSQKVVYRNASADLIRVTTPQAGTSEQWGKREAPGTSASVSFPITIEY</sequence>
<accession>A0A1F6CJT5</accession>
<comment type="caution">
    <text evidence="2">The sequence shown here is derived from an EMBL/GenBank/DDBJ whole genome shotgun (WGS) entry which is preliminary data.</text>
</comment>
<keyword evidence="1" id="KW-1133">Transmembrane helix</keyword>
<keyword evidence="1" id="KW-0472">Membrane</keyword>
<feature type="transmembrane region" description="Helical" evidence="1">
    <location>
        <begin position="7"/>
        <end position="28"/>
    </location>
</feature>
<dbReference type="STRING" id="1798481.A2678_00625"/>
<evidence type="ECO:0000313" key="3">
    <source>
        <dbReference type="Proteomes" id="UP000178815"/>
    </source>
</evidence>
<evidence type="ECO:0000313" key="2">
    <source>
        <dbReference type="EMBL" id="OGG49250.1"/>
    </source>
</evidence>